<proteinExistence type="inferred from homology"/>
<comment type="catalytic activity">
    <reaction evidence="7">
        <text>heme b + 2 H(+) = protoporphyrin IX + Fe(2+)</text>
        <dbReference type="Rhea" id="RHEA:22584"/>
        <dbReference type="ChEBI" id="CHEBI:15378"/>
        <dbReference type="ChEBI" id="CHEBI:29033"/>
        <dbReference type="ChEBI" id="CHEBI:57306"/>
        <dbReference type="ChEBI" id="CHEBI:60344"/>
        <dbReference type="EC" id="4.98.1.1"/>
    </reaction>
</comment>
<evidence type="ECO:0000256" key="3">
    <source>
        <dbReference type="ARBA" id="ARBA00023133"/>
    </source>
</evidence>
<reference evidence="9 10" key="1">
    <citation type="journal article" date="2020" name="Nat. Microbiol.">
        <title>Lysogenic host-virus interactions in SAR11 marine bacteria.</title>
        <authorList>
            <person name="Morris R.M."/>
            <person name="Cain K.R."/>
            <person name="Hvorecny K.L."/>
            <person name="Kollman J.M."/>
        </authorList>
    </citation>
    <scope>NUCLEOTIDE SEQUENCE [LARGE SCALE GENOMIC DNA]</scope>
    <source>
        <strain evidence="9 10">NP1</strain>
    </source>
</reference>
<dbReference type="EC" id="4.98.1.1" evidence="7"/>
<dbReference type="AlphaFoldDB" id="A0A6H1Q2K1"/>
<keyword evidence="3 7" id="KW-0350">Heme biosynthesis</keyword>
<organism evidence="9 10">
    <name type="scientific">Candidatus Pelagibacter giovannonii</name>
    <dbReference type="NCBI Taxonomy" id="2563896"/>
    <lineage>
        <taxon>Bacteria</taxon>
        <taxon>Pseudomonadati</taxon>
        <taxon>Pseudomonadota</taxon>
        <taxon>Alphaproteobacteria</taxon>
        <taxon>Candidatus Pelagibacterales</taxon>
        <taxon>Candidatus Pelagibacteraceae</taxon>
        <taxon>Candidatus Pelagibacter</taxon>
    </lineage>
</organism>
<comment type="catalytic activity">
    <reaction evidence="6">
        <text>Fe-coproporphyrin III + 2 H(+) = coproporphyrin III + Fe(2+)</text>
        <dbReference type="Rhea" id="RHEA:49572"/>
        <dbReference type="ChEBI" id="CHEBI:15378"/>
        <dbReference type="ChEBI" id="CHEBI:29033"/>
        <dbReference type="ChEBI" id="CHEBI:68438"/>
        <dbReference type="ChEBI" id="CHEBI:131725"/>
        <dbReference type="EC" id="4.99.1.9"/>
    </reaction>
    <physiologicalReaction direction="right-to-left" evidence="6">
        <dbReference type="Rhea" id="RHEA:49574"/>
    </physiologicalReaction>
</comment>
<dbReference type="GO" id="GO:0005737">
    <property type="term" value="C:cytoplasm"/>
    <property type="evidence" value="ECO:0007669"/>
    <property type="project" value="UniProtKB-SubCell"/>
</dbReference>
<dbReference type="CDD" id="cd03411">
    <property type="entry name" value="Ferrochelatase_N"/>
    <property type="match status" value="1"/>
</dbReference>
<dbReference type="Gene3D" id="3.40.50.1400">
    <property type="match status" value="2"/>
</dbReference>
<keyword evidence="5 7" id="KW-0627">Porphyrin biosynthesis</keyword>
<dbReference type="EMBL" id="CP038852">
    <property type="protein sequence ID" value="QIZ21054.1"/>
    <property type="molecule type" value="Genomic_DNA"/>
</dbReference>
<keyword evidence="7" id="KW-0963">Cytoplasm</keyword>
<keyword evidence="2 7" id="KW-0408">Iron</keyword>
<dbReference type="PANTHER" id="PTHR11108">
    <property type="entry name" value="FERROCHELATASE"/>
    <property type="match status" value="1"/>
</dbReference>
<gene>
    <name evidence="7 9" type="primary">hemH</name>
    <name evidence="9" type="ORF">E5R92_04575</name>
</gene>
<comment type="pathway">
    <text evidence="7">Porphyrin-containing compound metabolism; protoheme biosynthesis; protoheme from protoporphyrin-IX: step 1/1.</text>
</comment>
<evidence type="ECO:0000256" key="7">
    <source>
        <dbReference type="HAMAP-Rule" id="MF_00323"/>
    </source>
</evidence>
<dbReference type="InterPro" id="IPR001015">
    <property type="entry name" value="Ferrochelatase"/>
</dbReference>
<dbReference type="CDD" id="cd00419">
    <property type="entry name" value="Ferrochelatase_C"/>
    <property type="match status" value="1"/>
</dbReference>
<evidence type="ECO:0000256" key="2">
    <source>
        <dbReference type="ARBA" id="ARBA00023004"/>
    </source>
</evidence>
<dbReference type="GO" id="GO:0004325">
    <property type="term" value="F:ferrochelatase activity"/>
    <property type="evidence" value="ECO:0007669"/>
    <property type="project" value="UniProtKB-UniRule"/>
</dbReference>
<dbReference type="Proteomes" id="UP000501094">
    <property type="component" value="Chromosome"/>
</dbReference>
<dbReference type="NCBIfam" id="TIGR00109">
    <property type="entry name" value="hemH"/>
    <property type="match status" value="1"/>
</dbReference>
<dbReference type="HAMAP" id="MF_00323">
    <property type="entry name" value="Ferrochelatase"/>
    <property type="match status" value="1"/>
</dbReference>
<dbReference type="GO" id="GO:0046872">
    <property type="term" value="F:metal ion binding"/>
    <property type="evidence" value="ECO:0007669"/>
    <property type="project" value="UniProtKB-KW"/>
</dbReference>
<accession>A0A6H1Q2K1</accession>
<name>A0A6H1Q2K1_9PROT</name>
<dbReference type="PANTHER" id="PTHR11108:SF1">
    <property type="entry name" value="FERROCHELATASE, MITOCHONDRIAL"/>
    <property type="match status" value="1"/>
</dbReference>
<comment type="similarity">
    <text evidence="1 7 8">Belongs to the ferrochelatase family.</text>
</comment>
<dbReference type="RefSeq" id="WP_168606922.1">
    <property type="nucleotide sequence ID" value="NZ_CP038852.1"/>
</dbReference>
<sequence>MTQQYTHPKRKTKVVFVQLGSPSEPTTKALRKYLRAFLGDPRVVDINPWIWKIILNFFVLPFRPQKSAKLYARIWDGESFPLITNTKNFTKNVSEELKKIDPEGYVEVNHAFLLSPPYVNEVYDDWEDDLKKGIGATKLLVIPMFPQYSEATIASGIDALAKELSKRVKIPTFEVITNFHRTHAFIDNSVNQVDSKLNELINQGKKIDSLVITFHGMQKRRVVSKGDDYYRHCFETFNLITNNLKNIKPEQCMMSFQSRFGSEEWITPYTEDVIKKLISEGKKEIVIYSPSFVADCLETTDELGHELVNDAKEWGGNVHPVECLNTNKDWCKDFAKYTFIQAEGSAQDKEDIEYQVEKKYYQKMPQQIMNKK</sequence>
<dbReference type="SUPFAM" id="SSF53800">
    <property type="entry name" value="Chelatase"/>
    <property type="match status" value="1"/>
</dbReference>
<dbReference type="InterPro" id="IPR033644">
    <property type="entry name" value="Ferrochelatase_C"/>
</dbReference>
<dbReference type="UniPathway" id="UPA00252">
    <property type="reaction ID" value="UER00325"/>
</dbReference>
<evidence type="ECO:0000256" key="8">
    <source>
        <dbReference type="RuleBase" id="RU004185"/>
    </source>
</evidence>
<dbReference type="GO" id="GO:0006783">
    <property type="term" value="P:heme biosynthetic process"/>
    <property type="evidence" value="ECO:0007669"/>
    <property type="project" value="UniProtKB-UniRule"/>
</dbReference>
<keyword evidence="7" id="KW-0479">Metal-binding</keyword>
<evidence type="ECO:0000256" key="4">
    <source>
        <dbReference type="ARBA" id="ARBA00023239"/>
    </source>
</evidence>
<evidence type="ECO:0000256" key="5">
    <source>
        <dbReference type="ARBA" id="ARBA00023244"/>
    </source>
</evidence>
<comment type="subcellular location">
    <subcellularLocation>
        <location evidence="7">Cytoplasm</location>
    </subcellularLocation>
</comment>
<keyword evidence="4 7" id="KW-0456">Lyase</keyword>
<comment type="function">
    <text evidence="7">Catalyzes the ferrous insertion into protoporphyrin IX.</text>
</comment>
<feature type="binding site" evidence="7">
    <location>
        <position position="215"/>
    </location>
    <ligand>
        <name>Fe(2+)</name>
        <dbReference type="ChEBI" id="CHEBI:29033"/>
    </ligand>
</feature>
<protein>
    <recommendedName>
        <fullName evidence="7">Ferrochelatase</fullName>
        <ecNumber evidence="7">4.98.1.1</ecNumber>
    </recommendedName>
    <alternativeName>
        <fullName evidence="7">Heme synthase</fullName>
    </alternativeName>
    <alternativeName>
        <fullName evidence="7">Protoheme ferro-lyase</fullName>
    </alternativeName>
</protein>
<evidence type="ECO:0000313" key="9">
    <source>
        <dbReference type="EMBL" id="QIZ21054.1"/>
    </source>
</evidence>
<dbReference type="InterPro" id="IPR033659">
    <property type="entry name" value="Ferrochelatase_N"/>
</dbReference>
<evidence type="ECO:0000256" key="6">
    <source>
        <dbReference type="ARBA" id="ARBA00024536"/>
    </source>
</evidence>
<keyword evidence="10" id="KW-1185">Reference proteome</keyword>
<evidence type="ECO:0000313" key="10">
    <source>
        <dbReference type="Proteomes" id="UP000501094"/>
    </source>
</evidence>
<feature type="binding site" evidence="7">
    <location>
        <position position="298"/>
    </location>
    <ligand>
        <name>Fe(2+)</name>
        <dbReference type="ChEBI" id="CHEBI:29033"/>
    </ligand>
</feature>
<evidence type="ECO:0000256" key="1">
    <source>
        <dbReference type="ARBA" id="ARBA00007718"/>
    </source>
</evidence>
<dbReference type="Pfam" id="PF00762">
    <property type="entry name" value="Ferrochelatase"/>
    <property type="match status" value="1"/>
</dbReference>
<dbReference type="KEGG" id="peg:E5R92_04575"/>